<dbReference type="SMART" id="SM00073">
    <property type="entry name" value="HPT"/>
    <property type="match status" value="1"/>
</dbReference>
<accession>A0ABR4D7Y9</accession>
<protein>
    <recommendedName>
        <fullName evidence="2">HPt domain-containing protein</fullName>
    </recommendedName>
</protein>
<organism evidence="3 4">
    <name type="scientific">Remersonia thermophila</name>
    <dbReference type="NCBI Taxonomy" id="72144"/>
    <lineage>
        <taxon>Eukaryota</taxon>
        <taxon>Fungi</taxon>
        <taxon>Dikarya</taxon>
        <taxon>Ascomycota</taxon>
        <taxon>Pezizomycotina</taxon>
        <taxon>Sordariomycetes</taxon>
        <taxon>Sordariomycetidae</taxon>
        <taxon>Sordariales</taxon>
        <taxon>Sordariales incertae sedis</taxon>
        <taxon>Remersonia</taxon>
    </lineage>
</organism>
<dbReference type="InterPro" id="IPR008207">
    <property type="entry name" value="Sig_transdc_His_kin_Hpt_dom"/>
</dbReference>
<gene>
    <name evidence="3" type="ORF">VTJ83DRAFT_6797</name>
</gene>
<comment type="caution">
    <text evidence="3">The sequence shown here is derived from an EMBL/GenBank/DDBJ whole genome shotgun (WGS) entry which is preliminary data.</text>
</comment>
<sequence>MLYTDERDPGNEMPEFGDHVDKTMFEQILEMDEDEKERDFSKPLIYNFFEQAADTFERMERELEQKNLSELSRLGHFLKGSSATLGFIKIRDSCEVIQEQGKLAGSESDLAACLDKIRDALAQARNDTDELRNLMIKYFEN</sequence>
<dbReference type="EMBL" id="JAZGUE010000006">
    <property type="protein sequence ID" value="KAL2265697.1"/>
    <property type="molecule type" value="Genomic_DNA"/>
</dbReference>
<feature type="domain" description="HPt" evidence="2">
    <location>
        <begin position="37"/>
        <end position="138"/>
    </location>
</feature>
<reference evidence="3 4" key="1">
    <citation type="journal article" date="2024" name="Commun. Biol.">
        <title>Comparative genomic analysis of thermophilic fungi reveals convergent evolutionary adaptations and gene losses.</title>
        <authorList>
            <person name="Steindorff A.S."/>
            <person name="Aguilar-Pontes M.V."/>
            <person name="Robinson A.J."/>
            <person name="Andreopoulos B."/>
            <person name="LaButti K."/>
            <person name="Kuo A."/>
            <person name="Mondo S."/>
            <person name="Riley R."/>
            <person name="Otillar R."/>
            <person name="Haridas S."/>
            <person name="Lipzen A."/>
            <person name="Grimwood J."/>
            <person name="Schmutz J."/>
            <person name="Clum A."/>
            <person name="Reid I.D."/>
            <person name="Moisan M.C."/>
            <person name="Butler G."/>
            <person name="Nguyen T.T.M."/>
            <person name="Dewar K."/>
            <person name="Conant G."/>
            <person name="Drula E."/>
            <person name="Henrissat B."/>
            <person name="Hansel C."/>
            <person name="Singer S."/>
            <person name="Hutchinson M.I."/>
            <person name="de Vries R.P."/>
            <person name="Natvig D.O."/>
            <person name="Powell A.J."/>
            <person name="Tsang A."/>
            <person name="Grigoriev I.V."/>
        </authorList>
    </citation>
    <scope>NUCLEOTIDE SEQUENCE [LARGE SCALE GENOMIC DNA]</scope>
    <source>
        <strain evidence="3 4">ATCC 22073</strain>
    </source>
</reference>
<dbReference type="GeneID" id="98128191"/>
<dbReference type="InterPro" id="IPR036641">
    <property type="entry name" value="HPT_dom_sf"/>
</dbReference>
<dbReference type="Pfam" id="PF01627">
    <property type="entry name" value="Hpt"/>
    <property type="match status" value="1"/>
</dbReference>
<feature type="modified residue" description="Phosphohistidine" evidence="1">
    <location>
        <position position="76"/>
    </location>
</feature>
<evidence type="ECO:0000259" key="2">
    <source>
        <dbReference type="PROSITE" id="PS50894"/>
    </source>
</evidence>
<keyword evidence="1" id="KW-0597">Phosphoprotein</keyword>
<keyword evidence="4" id="KW-1185">Reference proteome</keyword>
<dbReference type="Proteomes" id="UP001600064">
    <property type="component" value="Unassembled WGS sequence"/>
</dbReference>
<dbReference type="SUPFAM" id="SSF47226">
    <property type="entry name" value="Histidine-containing phosphotransfer domain, HPT domain"/>
    <property type="match status" value="1"/>
</dbReference>
<evidence type="ECO:0000313" key="3">
    <source>
        <dbReference type="EMBL" id="KAL2265697.1"/>
    </source>
</evidence>
<dbReference type="PANTHER" id="PTHR28242:SF52">
    <property type="entry name" value="PHOSPHORELAY INTERMEDIATE PROTEIN YPD1"/>
    <property type="match status" value="1"/>
</dbReference>
<name>A0ABR4D7Y9_9PEZI</name>
<dbReference type="PROSITE" id="PS50894">
    <property type="entry name" value="HPT"/>
    <property type="match status" value="1"/>
</dbReference>
<dbReference type="InterPro" id="IPR045871">
    <property type="entry name" value="AHP1-5/YPD1"/>
</dbReference>
<proteinExistence type="predicted"/>
<dbReference type="RefSeq" id="XP_070864424.1">
    <property type="nucleotide sequence ID" value="XM_071013547.1"/>
</dbReference>
<evidence type="ECO:0000313" key="4">
    <source>
        <dbReference type="Proteomes" id="UP001600064"/>
    </source>
</evidence>
<dbReference type="Gene3D" id="1.20.120.160">
    <property type="entry name" value="HPT domain"/>
    <property type="match status" value="1"/>
</dbReference>
<evidence type="ECO:0000256" key="1">
    <source>
        <dbReference type="PROSITE-ProRule" id="PRU00110"/>
    </source>
</evidence>
<dbReference type="CDD" id="cd00088">
    <property type="entry name" value="HPT"/>
    <property type="match status" value="1"/>
</dbReference>
<dbReference type="PANTHER" id="PTHR28242">
    <property type="entry name" value="PHOSPHORELAY INTERMEDIATE PROTEIN YPD1"/>
    <property type="match status" value="1"/>
</dbReference>